<evidence type="ECO:0000256" key="4">
    <source>
        <dbReference type="ARBA" id="ARBA00005150"/>
    </source>
</evidence>
<dbReference type="PROSITE" id="PS01011">
    <property type="entry name" value="FOLYLPOLYGLU_SYNT_1"/>
    <property type="match status" value="1"/>
</dbReference>
<reference evidence="24 25" key="1">
    <citation type="journal article" date="2007" name="Nature">
        <title>Genome of the marsupial Monodelphis domestica reveals innovation in non-coding sequences.</title>
        <authorList>
            <person name="Mikkelsen T.S."/>
            <person name="Wakefield M.J."/>
            <person name="Aken B."/>
            <person name="Amemiya C.T."/>
            <person name="Chang J.L."/>
            <person name="Duke S."/>
            <person name="Garber M."/>
            <person name="Gentles A.J."/>
            <person name="Goodstadt L."/>
            <person name="Heger A."/>
            <person name="Jurka J."/>
            <person name="Kamal M."/>
            <person name="Mauceli E."/>
            <person name="Searle S.M."/>
            <person name="Sharpe T."/>
            <person name="Baker M.L."/>
            <person name="Batzer M.A."/>
            <person name="Benos P.V."/>
            <person name="Belov K."/>
            <person name="Clamp M."/>
            <person name="Cook A."/>
            <person name="Cuff J."/>
            <person name="Das R."/>
            <person name="Davidow L."/>
            <person name="Deakin J.E."/>
            <person name="Fazzari M.J."/>
            <person name="Glass J.L."/>
            <person name="Grabherr M."/>
            <person name="Greally J.M."/>
            <person name="Gu W."/>
            <person name="Hore T.A."/>
            <person name="Huttley G.A."/>
            <person name="Kleber M."/>
            <person name="Jirtle R.L."/>
            <person name="Koina E."/>
            <person name="Lee J.T."/>
            <person name="Mahony S."/>
            <person name="Marra M.A."/>
            <person name="Miller R.D."/>
            <person name="Nicholls R.D."/>
            <person name="Oda M."/>
            <person name="Papenfuss A.T."/>
            <person name="Parra Z.E."/>
            <person name="Pollock D.D."/>
            <person name="Ray D.A."/>
            <person name="Schein J.E."/>
            <person name="Speed T.P."/>
            <person name="Thompson K."/>
            <person name="VandeBerg J.L."/>
            <person name="Wade C.M."/>
            <person name="Walker J.A."/>
            <person name="Waters P.D."/>
            <person name="Webber C."/>
            <person name="Weidman J.R."/>
            <person name="Xie X."/>
            <person name="Zody M.C."/>
            <person name="Baldwin J."/>
            <person name="Abdouelleil A."/>
            <person name="Abdulkadir J."/>
            <person name="Abebe A."/>
            <person name="Abera B."/>
            <person name="Abreu J."/>
            <person name="Acer S.C."/>
            <person name="Aftuck L."/>
            <person name="Alexander A."/>
            <person name="An P."/>
            <person name="Anderson E."/>
            <person name="Anderson S."/>
            <person name="Arachi H."/>
            <person name="Azer M."/>
            <person name="Bachantsang P."/>
            <person name="Barry A."/>
            <person name="Bayul T."/>
            <person name="Berlin A."/>
            <person name="Bessette D."/>
            <person name="Bloom T."/>
            <person name="Bloom T."/>
            <person name="Boguslavskiy L."/>
            <person name="Bonnet C."/>
            <person name="Boukhgalter B."/>
            <person name="Bourzgui I."/>
            <person name="Brown A."/>
            <person name="Cahill P."/>
            <person name="Channer S."/>
            <person name="Cheshatsang Y."/>
            <person name="Chuda L."/>
            <person name="Citroen M."/>
            <person name="Collymore A."/>
            <person name="Cooke P."/>
            <person name="Costello M."/>
            <person name="D'Aco K."/>
            <person name="Daza R."/>
            <person name="De Haan G."/>
            <person name="DeGray S."/>
            <person name="DeMaso C."/>
            <person name="Dhargay N."/>
            <person name="Dooley K."/>
            <person name="Dooley E."/>
            <person name="Doricent M."/>
            <person name="Dorje P."/>
            <person name="Dorjee K."/>
            <person name="Dupes A."/>
            <person name="Elong R."/>
            <person name="Falk J."/>
            <person name="Farina A."/>
            <person name="Faro S."/>
            <person name="Ferguson D."/>
            <person name="Fisher S."/>
            <person name="Foley C.D."/>
            <person name="Franke A."/>
            <person name="Friedrich D."/>
            <person name="Gadbois L."/>
            <person name="Gearin G."/>
            <person name="Gearin C.R."/>
            <person name="Giannoukos G."/>
            <person name="Goode T."/>
            <person name="Graham J."/>
            <person name="Grandbois E."/>
            <person name="Grewal S."/>
            <person name="Gyaltsen K."/>
            <person name="Hafez N."/>
            <person name="Hagos B."/>
            <person name="Hall J."/>
            <person name="Henson C."/>
            <person name="Hollinger A."/>
            <person name="Honan T."/>
            <person name="Huard M.D."/>
            <person name="Hughes L."/>
            <person name="Hurhula B."/>
            <person name="Husby M.E."/>
            <person name="Kamat A."/>
            <person name="Kanga B."/>
            <person name="Kashin S."/>
            <person name="Khazanovich D."/>
            <person name="Kisner P."/>
            <person name="Lance K."/>
            <person name="Lara M."/>
            <person name="Lee W."/>
            <person name="Lennon N."/>
            <person name="Letendre F."/>
            <person name="LeVine R."/>
            <person name="Lipovsky A."/>
            <person name="Liu X."/>
            <person name="Liu J."/>
            <person name="Liu S."/>
            <person name="Lokyitsang T."/>
            <person name="Lokyitsang Y."/>
            <person name="Lubonja R."/>
            <person name="Lui A."/>
            <person name="MacDonald P."/>
            <person name="Magnisalis V."/>
            <person name="Maru K."/>
            <person name="Matthews C."/>
            <person name="McCusker W."/>
            <person name="McDonough S."/>
            <person name="Mehta T."/>
            <person name="Meldrim J."/>
            <person name="Meneus L."/>
            <person name="Mihai O."/>
            <person name="Mihalev A."/>
            <person name="Mihova T."/>
            <person name="Mittelman R."/>
            <person name="Mlenga V."/>
            <person name="Montmayeur A."/>
            <person name="Mulrain L."/>
            <person name="Navidi A."/>
            <person name="Naylor J."/>
            <person name="Negash T."/>
            <person name="Nguyen T."/>
            <person name="Nguyen N."/>
            <person name="Nicol R."/>
            <person name="Norbu C."/>
            <person name="Norbu N."/>
            <person name="Novod N."/>
            <person name="O'Neill B."/>
            <person name="Osman S."/>
            <person name="Markiewicz E."/>
            <person name="Oyono O.L."/>
            <person name="Patti C."/>
            <person name="Phunkhang P."/>
            <person name="Pierre F."/>
            <person name="Priest M."/>
            <person name="Raghuraman S."/>
            <person name="Rege F."/>
            <person name="Reyes R."/>
            <person name="Rise C."/>
            <person name="Rogov P."/>
            <person name="Ross K."/>
            <person name="Ryan E."/>
            <person name="Settipalli S."/>
            <person name="Shea T."/>
            <person name="Sherpa N."/>
            <person name="Shi L."/>
            <person name="Shih D."/>
            <person name="Sparrow T."/>
            <person name="Spaulding J."/>
            <person name="Stalker J."/>
            <person name="Stange-Thomann N."/>
            <person name="Stavropoulos S."/>
            <person name="Stone C."/>
            <person name="Strader C."/>
            <person name="Tesfaye S."/>
            <person name="Thomson T."/>
            <person name="Thoulutsang Y."/>
            <person name="Thoulutsang D."/>
            <person name="Topham K."/>
            <person name="Topping I."/>
            <person name="Tsamla T."/>
            <person name="Vassiliev H."/>
            <person name="Vo A."/>
            <person name="Wangchuk T."/>
            <person name="Wangdi T."/>
            <person name="Weiand M."/>
            <person name="Wilkinson J."/>
            <person name="Wilson A."/>
            <person name="Yadav S."/>
            <person name="Young G."/>
            <person name="Yu Q."/>
            <person name="Zembek L."/>
            <person name="Zhong D."/>
            <person name="Zimmer A."/>
            <person name="Zwirko Z."/>
            <person name="Jaffe D.B."/>
            <person name="Alvarez P."/>
            <person name="Brockman W."/>
            <person name="Butler J."/>
            <person name="Chin C."/>
            <person name="Gnerre S."/>
            <person name="MacCallum I."/>
            <person name="Graves J.A."/>
            <person name="Ponting C.P."/>
            <person name="Breen M."/>
            <person name="Samollow P.B."/>
            <person name="Lander E.S."/>
            <person name="Lindblad-Toh K."/>
        </authorList>
    </citation>
    <scope>NUCLEOTIDE SEQUENCE [LARGE SCALE GENOMIC DNA]</scope>
</reference>
<evidence type="ECO:0000256" key="10">
    <source>
        <dbReference type="ARBA" id="ARBA00022563"/>
    </source>
</evidence>
<evidence type="ECO:0000256" key="17">
    <source>
        <dbReference type="ARBA" id="ARBA00022946"/>
    </source>
</evidence>
<dbReference type="Gene3D" id="3.40.1190.10">
    <property type="entry name" value="Mur-like, catalytic domain"/>
    <property type="match status" value="1"/>
</dbReference>
<dbReference type="InParanoid" id="F7DJU5"/>
<proteinExistence type="inferred from homology"/>
<dbReference type="Ensembl" id="ENSMODT00000007069.3">
    <property type="protein sequence ID" value="ENSMODP00000006929.2"/>
    <property type="gene ID" value="ENSMODG00000005594.3"/>
</dbReference>
<dbReference type="GO" id="GO:0004326">
    <property type="term" value="F:tetrahydrofolylpolyglutamate synthase activity"/>
    <property type="evidence" value="ECO:0000318"/>
    <property type="project" value="GO_Central"/>
</dbReference>
<dbReference type="Bgee" id="ENSMODG00000005594">
    <property type="expression patterns" value="Expressed in lung and 18 other cell types or tissues"/>
</dbReference>
<accession>F7DJU5</accession>
<keyword evidence="18" id="KW-0496">Mitochondrion</keyword>
<dbReference type="UniPathway" id="UPA00850"/>
<evidence type="ECO:0000256" key="11">
    <source>
        <dbReference type="ARBA" id="ARBA00022598"/>
    </source>
</evidence>
<evidence type="ECO:0000256" key="18">
    <source>
        <dbReference type="ARBA" id="ARBA00023128"/>
    </source>
</evidence>
<reference evidence="24" key="3">
    <citation type="submission" date="2025-09" db="UniProtKB">
        <authorList>
            <consortium name="Ensembl"/>
        </authorList>
    </citation>
    <scope>IDENTIFICATION</scope>
</reference>
<comment type="similarity">
    <text evidence="5">Belongs to the folylpolyglutamate synthase family.</text>
</comment>
<dbReference type="InterPro" id="IPR036615">
    <property type="entry name" value="Mur_ligase_C_dom_sf"/>
</dbReference>
<evidence type="ECO:0000256" key="3">
    <source>
        <dbReference type="ARBA" id="ARBA00004496"/>
    </source>
</evidence>
<dbReference type="InterPro" id="IPR036565">
    <property type="entry name" value="Mur-like_cat_sf"/>
</dbReference>
<evidence type="ECO:0000256" key="7">
    <source>
        <dbReference type="ARBA" id="ARBA00013025"/>
    </source>
</evidence>
<dbReference type="GO" id="GO:0005759">
    <property type="term" value="C:mitochondrial matrix"/>
    <property type="evidence" value="ECO:0007669"/>
    <property type="project" value="UniProtKB-SubCell"/>
</dbReference>
<dbReference type="NCBIfam" id="TIGR01499">
    <property type="entry name" value="folC"/>
    <property type="match status" value="1"/>
</dbReference>
<keyword evidence="25" id="KW-1185">Reference proteome</keyword>
<keyword evidence="15" id="KW-0067">ATP-binding</keyword>
<evidence type="ECO:0000256" key="16">
    <source>
        <dbReference type="ARBA" id="ARBA00022842"/>
    </source>
</evidence>
<dbReference type="GO" id="GO:0046901">
    <property type="term" value="P:tetrahydrofolylpolyglutamate biosynthetic process"/>
    <property type="evidence" value="ECO:0000318"/>
    <property type="project" value="GO_Central"/>
</dbReference>
<dbReference type="GO" id="GO:0006536">
    <property type="term" value="P:glutamate metabolic process"/>
    <property type="evidence" value="ECO:0007669"/>
    <property type="project" value="Ensembl"/>
</dbReference>
<evidence type="ECO:0000313" key="25">
    <source>
        <dbReference type="Proteomes" id="UP000002280"/>
    </source>
</evidence>
<dbReference type="Proteomes" id="UP000002280">
    <property type="component" value="Chromosome 1"/>
</dbReference>
<dbReference type="PROSITE" id="PS01012">
    <property type="entry name" value="FOLYLPOLYGLU_SYNT_2"/>
    <property type="match status" value="1"/>
</dbReference>
<dbReference type="GO" id="GO:0005743">
    <property type="term" value="C:mitochondrial inner membrane"/>
    <property type="evidence" value="ECO:0007669"/>
    <property type="project" value="UniProtKB-SubCell"/>
</dbReference>
<keyword evidence="11" id="KW-0436">Ligase</keyword>
<comment type="subunit">
    <text evidence="6">Monomer.</text>
</comment>
<evidence type="ECO:0000256" key="13">
    <source>
        <dbReference type="ARBA" id="ARBA00022741"/>
    </source>
</evidence>
<reference evidence="24" key="2">
    <citation type="submission" date="2025-08" db="UniProtKB">
        <authorList>
            <consortium name="Ensembl"/>
        </authorList>
    </citation>
    <scope>IDENTIFICATION</scope>
</reference>
<comment type="pathway">
    <text evidence="4">Cofactor biosynthesis; tetrahydrofolylpolyglutamate biosynthesis.</text>
</comment>
<dbReference type="GeneTree" id="ENSGT00390000016526"/>
<dbReference type="FunCoup" id="F7DJU5">
    <property type="interactions" value="1231"/>
</dbReference>
<name>F7DJU5_MONDO</name>
<keyword evidence="8" id="KW-0963">Cytoplasm</keyword>
<dbReference type="GO" id="GO:0005829">
    <property type="term" value="C:cytosol"/>
    <property type="evidence" value="ECO:0000318"/>
    <property type="project" value="GO_Central"/>
</dbReference>
<dbReference type="SUPFAM" id="SSF53623">
    <property type="entry name" value="MurD-like peptide ligases, catalytic domain"/>
    <property type="match status" value="1"/>
</dbReference>
<dbReference type="GO" id="GO:0005737">
    <property type="term" value="C:cytoplasm"/>
    <property type="evidence" value="ECO:0000318"/>
    <property type="project" value="GO_Central"/>
</dbReference>
<keyword evidence="14" id="KW-0999">Mitochondrion inner membrane</keyword>
<protein>
    <recommendedName>
        <fullName evidence="23">Folylpolyglutamate synthase, mitochondrial</fullName>
        <ecNumber evidence="7">6.3.2.17</ecNumber>
    </recommendedName>
    <alternativeName>
        <fullName evidence="21">Folylpoly-gamma-glutamate synthetase</fullName>
    </alternativeName>
    <alternativeName>
        <fullName evidence="20">Tetrahydrofolylpolyglutamate synthase</fullName>
    </alternativeName>
</protein>
<dbReference type="GO" id="GO:0005739">
    <property type="term" value="C:mitochondrion"/>
    <property type="evidence" value="ECO:0000318"/>
    <property type="project" value="GO_Central"/>
</dbReference>
<evidence type="ECO:0000256" key="21">
    <source>
        <dbReference type="ARBA" id="ARBA00030876"/>
    </source>
</evidence>
<evidence type="ECO:0000256" key="1">
    <source>
        <dbReference type="ARBA" id="ARBA00004273"/>
    </source>
</evidence>
<gene>
    <name evidence="24" type="primary">FPGS</name>
</gene>
<dbReference type="AlphaFoldDB" id="F7DJU5"/>
<evidence type="ECO:0000256" key="22">
    <source>
        <dbReference type="ARBA" id="ARBA00047493"/>
    </source>
</evidence>
<evidence type="ECO:0000256" key="9">
    <source>
        <dbReference type="ARBA" id="ARBA00022553"/>
    </source>
</evidence>
<dbReference type="HOGENOM" id="CLU_015869_0_3_1"/>
<keyword evidence="19" id="KW-0472">Membrane</keyword>
<evidence type="ECO:0000256" key="23">
    <source>
        <dbReference type="ARBA" id="ARBA00072382"/>
    </source>
</evidence>
<sequence>MLSIEDMEGVKGGRHGSWLGQRRYFEAAAGLLMALSAYILARIQKHVCPFRNRNGKKLGALEMSSLSFRAVSQCPKPHYLPPRTKMATVGADSLLMEKRTSRSRIGGNWGHDVVRAGRIHMSQGRSRGGRGTSRCSWNLGSGFLGGMSWARCRALHAALRLAAELPLQGGLTPRRGLSARPVPQEPGMEYQDAVRALNTLQTNASYLEQTKQERGDLQVQLETMKHYLSRSGLQLEDLDQLKIIHVTGTKGKGSTCAFTERILRGYGLKTGFYSSPHLVQVRERIRINGEPISPELFTKYFWRLYNQLEETKDGSCSSMPPYFRFLTILAFHVFLQEKVDLAVVEVGIGGAYDCTNIIRKPVVCGISSLGIDHTNILGDTIEKIAWQKGGIFKPGVPAFTVSQPDSPLEVLKECAQQLPCPLYLCPPLDAFEEEEQPLHLGLAGDHQRSNAALALQLARCWLQQQGHKGIGELKTVSLTSRRALPLAPVFYPTRPMKQGLQDTEWLGRTQTLRRGALTWYLDGAHTTNSIQAGVRWFRRAVLNQEKPNNGPEVRVLLFNATGERDTAALLKLLQPCQFDYAVFCPNLTEISPVGNADQQNFTVTLDHMLTRCLENQKHWNRLAEEKAGLDPWLAQTSESSSGPLHGPLLLVPPAPRPLNTSSLVFSCISHALQWISQGRDPHFQPSSLPRGLHSHPVASTGAVLLKEASSIQVLVTGSLHLVGGVLKLLDPSLSQ</sequence>
<keyword evidence="13" id="KW-0547">Nucleotide-binding</keyword>
<evidence type="ECO:0000313" key="24">
    <source>
        <dbReference type="Ensembl" id="ENSMODP00000006929.2"/>
    </source>
</evidence>
<dbReference type="SUPFAM" id="SSF53244">
    <property type="entry name" value="MurD-like peptide ligases, peptide-binding domain"/>
    <property type="match status" value="1"/>
</dbReference>
<dbReference type="GO" id="GO:0046872">
    <property type="term" value="F:metal ion binding"/>
    <property type="evidence" value="ECO:0007669"/>
    <property type="project" value="UniProtKB-KW"/>
</dbReference>
<dbReference type="STRING" id="13616.ENSMODP00000006929"/>
<evidence type="ECO:0000256" key="5">
    <source>
        <dbReference type="ARBA" id="ARBA00008276"/>
    </source>
</evidence>
<keyword evidence="9" id="KW-0597">Phosphoprotein</keyword>
<dbReference type="EC" id="6.3.2.17" evidence="7"/>
<evidence type="ECO:0000256" key="15">
    <source>
        <dbReference type="ARBA" id="ARBA00022840"/>
    </source>
</evidence>
<keyword evidence="17" id="KW-0809">Transit peptide</keyword>
<evidence type="ECO:0000256" key="19">
    <source>
        <dbReference type="ARBA" id="ARBA00023136"/>
    </source>
</evidence>
<dbReference type="Gene3D" id="3.90.190.20">
    <property type="entry name" value="Mur ligase, C-terminal domain"/>
    <property type="match status" value="1"/>
</dbReference>
<dbReference type="GO" id="GO:0006730">
    <property type="term" value="P:one-carbon metabolic process"/>
    <property type="evidence" value="ECO:0007669"/>
    <property type="project" value="UniProtKB-KW"/>
</dbReference>
<evidence type="ECO:0000256" key="6">
    <source>
        <dbReference type="ARBA" id="ARBA00011245"/>
    </source>
</evidence>
<evidence type="ECO:0000256" key="20">
    <source>
        <dbReference type="ARBA" id="ARBA00030592"/>
    </source>
</evidence>
<comment type="catalytic activity">
    <reaction evidence="22">
        <text>(6S)-5,6,7,8-tetrahydrofolyl-(gamma-L-Glu)(n) + L-glutamate + ATP = (6S)-5,6,7,8-tetrahydrofolyl-(gamma-L-Glu)(n+1) + ADP + phosphate + H(+)</text>
        <dbReference type="Rhea" id="RHEA:10580"/>
        <dbReference type="Rhea" id="RHEA-COMP:14738"/>
        <dbReference type="Rhea" id="RHEA-COMP:14740"/>
        <dbReference type="ChEBI" id="CHEBI:15378"/>
        <dbReference type="ChEBI" id="CHEBI:29985"/>
        <dbReference type="ChEBI" id="CHEBI:30616"/>
        <dbReference type="ChEBI" id="CHEBI:43474"/>
        <dbReference type="ChEBI" id="CHEBI:141005"/>
        <dbReference type="ChEBI" id="CHEBI:456216"/>
        <dbReference type="EC" id="6.3.2.17"/>
    </reaction>
</comment>
<dbReference type="GO" id="GO:0005524">
    <property type="term" value="F:ATP binding"/>
    <property type="evidence" value="ECO:0007669"/>
    <property type="project" value="UniProtKB-KW"/>
</dbReference>
<dbReference type="FunFam" id="3.40.1190.10:FF:000005">
    <property type="entry name" value="Folylpolyglutamate synthase"/>
    <property type="match status" value="1"/>
</dbReference>
<dbReference type="FunFam" id="3.90.190.20:FF:000007">
    <property type="entry name" value="Folylpolyglutamate synthase"/>
    <property type="match status" value="1"/>
</dbReference>
<comment type="subcellular location">
    <subcellularLocation>
        <location evidence="3">Cytoplasm</location>
    </subcellularLocation>
    <subcellularLocation>
        <location evidence="1">Mitochondrion inner membrane</location>
    </subcellularLocation>
    <subcellularLocation>
        <location evidence="2">Mitochondrion matrix</location>
    </subcellularLocation>
</comment>
<organism evidence="24 25">
    <name type="scientific">Monodelphis domestica</name>
    <name type="common">Gray short-tailed opossum</name>
    <dbReference type="NCBI Taxonomy" id="13616"/>
    <lineage>
        <taxon>Eukaryota</taxon>
        <taxon>Metazoa</taxon>
        <taxon>Chordata</taxon>
        <taxon>Craniata</taxon>
        <taxon>Vertebrata</taxon>
        <taxon>Euteleostomi</taxon>
        <taxon>Mammalia</taxon>
        <taxon>Metatheria</taxon>
        <taxon>Didelphimorphia</taxon>
        <taxon>Didelphidae</taxon>
        <taxon>Monodelphis</taxon>
    </lineage>
</organism>
<evidence type="ECO:0000256" key="8">
    <source>
        <dbReference type="ARBA" id="ARBA00022490"/>
    </source>
</evidence>
<dbReference type="PANTHER" id="PTHR11136:SF5">
    <property type="entry name" value="FOLYLPOLYGLUTAMATE SYNTHASE, MITOCHONDRIAL"/>
    <property type="match status" value="1"/>
</dbReference>
<keyword evidence="16" id="KW-0460">Magnesium</keyword>
<keyword evidence="10" id="KW-0554">One-carbon metabolism</keyword>
<keyword evidence="12" id="KW-0479">Metal-binding</keyword>
<evidence type="ECO:0000256" key="14">
    <source>
        <dbReference type="ARBA" id="ARBA00022792"/>
    </source>
</evidence>
<dbReference type="InterPro" id="IPR001645">
    <property type="entry name" value="Folylpolyglutamate_synth"/>
</dbReference>
<dbReference type="OMA" id="THALFCT"/>
<evidence type="ECO:0000256" key="12">
    <source>
        <dbReference type="ARBA" id="ARBA00022723"/>
    </source>
</evidence>
<dbReference type="InterPro" id="IPR018109">
    <property type="entry name" value="Folylpolyglutamate_synth_CS"/>
</dbReference>
<dbReference type="eggNOG" id="KOG2525">
    <property type="taxonomic scope" value="Eukaryota"/>
</dbReference>
<evidence type="ECO:0000256" key="2">
    <source>
        <dbReference type="ARBA" id="ARBA00004305"/>
    </source>
</evidence>
<dbReference type="PANTHER" id="PTHR11136">
    <property type="entry name" value="FOLYLPOLYGLUTAMATE SYNTHASE-RELATED"/>
    <property type="match status" value="1"/>
</dbReference>